<dbReference type="InterPro" id="IPR032675">
    <property type="entry name" value="LRR_dom_sf"/>
</dbReference>
<name>A0EBQ2_PARTE</name>
<accession>A0EBQ2</accession>
<gene>
    <name evidence="11" type="ORF">GSPATT00025453001</name>
</gene>
<evidence type="ECO:0000256" key="8">
    <source>
        <dbReference type="ARBA" id="ARBA00022989"/>
    </source>
</evidence>
<dbReference type="SMART" id="SM00365">
    <property type="entry name" value="LRR_SD22"/>
    <property type="match status" value="2"/>
</dbReference>
<organism evidence="11 12">
    <name type="scientific">Paramecium tetraurelia</name>
    <dbReference type="NCBI Taxonomy" id="5888"/>
    <lineage>
        <taxon>Eukaryota</taxon>
        <taxon>Sar</taxon>
        <taxon>Alveolata</taxon>
        <taxon>Ciliophora</taxon>
        <taxon>Intramacronucleata</taxon>
        <taxon>Oligohymenophorea</taxon>
        <taxon>Peniculida</taxon>
        <taxon>Parameciidae</taxon>
        <taxon>Paramecium</taxon>
    </lineage>
</organism>
<dbReference type="OrthoDB" id="301153at2759"/>
<dbReference type="Pfam" id="PF12799">
    <property type="entry name" value="LRR_4"/>
    <property type="match status" value="1"/>
</dbReference>
<evidence type="ECO:0000256" key="7">
    <source>
        <dbReference type="ARBA" id="ARBA00022968"/>
    </source>
</evidence>
<comment type="subcellular location">
    <subcellularLocation>
        <location evidence="1">Endoplasmic reticulum membrane</location>
        <topology evidence="1">Single-pass type II membrane protein</topology>
    </subcellularLocation>
</comment>
<keyword evidence="6" id="KW-0256">Endoplasmic reticulum</keyword>
<dbReference type="GO" id="GO:0006465">
    <property type="term" value="P:signal peptide processing"/>
    <property type="evidence" value="ECO:0000318"/>
    <property type="project" value="GO_Central"/>
</dbReference>
<dbReference type="AlphaFoldDB" id="A0EBQ2"/>
<dbReference type="SUPFAM" id="SSF52058">
    <property type="entry name" value="L domain-like"/>
    <property type="match status" value="1"/>
</dbReference>
<dbReference type="InterPro" id="IPR007653">
    <property type="entry name" value="SPC3"/>
</dbReference>
<dbReference type="GO" id="GO:0005787">
    <property type="term" value="C:signal peptidase complex"/>
    <property type="evidence" value="ECO:0000318"/>
    <property type="project" value="GO_Central"/>
</dbReference>
<evidence type="ECO:0000256" key="10">
    <source>
        <dbReference type="ARBA" id="ARBA00029556"/>
    </source>
</evidence>
<dbReference type="InParanoid" id="A0EBQ2"/>
<protein>
    <recommendedName>
        <fullName evidence="10">Signal peptidase complex subunit 3</fullName>
    </recommendedName>
</protein>
<evidence type="ECO:0000256" key="6">
    <source>
        <dbReference type="ARBA" id="ARBA00022824"/>
    </source>
</evidence>
<keyword evidence="3" id="KW-0433">Leucine-rich repeat</keyword>
<dbReference type="EMBL" id="CT868669">
    <property type="protein sequence ID" value="CAK92719.1"/>
    <property type="molecule type" value="Genomic_DNA"/>
</dbReference>
<keyword evidence="4" id="KW-0812">Transmembrane</keyword>
<dbReference type="PANTHER" id="PTHR12804:SF0">
    <property type="entry name" value="SIGNAL PEPTIDASE COMPLEX SUBUNIT 3"/>
    <property type="match status" value="1"/>
</dbReference>
<dbReference type="KEGG" id="ptm:GSPATT00025453001"/>
<dbReference type="Proteomes" id="UP000000600">
    <property type="component" value="Unassembled WGS sequence"/>
</dbReference>
<evidence type="ECO:0000256" key="9">
    <source>
        <dbReference type="ARBA" id="ARBA00023136"/>
    </source>
</evidence>
<evidence type="ECO:0000256" key="2">
    <source>
        <dbReference type="ARBA" id="ARBA00009289"/>
    </source>
</evidence>
<evidence type="ECO:0000313" key="12">
    <source>
        <dbReference type="Proteomes" id="UP000000600"/>
    </source>
</evidence>
<keyword evidence="9" id="KW-0472">Membrane</keyword>
<proteinExistence type="inferred from homology"/>
<keyword evidence="8" id="KW-1133">Transmembrane helix</keyword>
<evidence type="ECO:0000256" key="3">
    <source>
        <dbReference type="ARBA" id="ARBA00022614"/>
    </source>
</evidence>
<dbReference type="Pfam" id="PF04573">
    <property type="entry name" value="SPC22"/>
    <property type="match status" value="1"/>
</dbReference>
<dbReference type="RefSeq" id="XP_001460116.1">
    <property type="nucleotide sequence ID" value="XM_001460079.2"/>
</dbReference>
<dbReference type="PANTHER" id="PTHR12804">
    <property type="entry name" value="MICROSOMAL SIGNAL PEPTIDASE 23 KD SUBUNIT SPC22/23"/>
    <property type="match status" value="1"/>
</dbReference>
<evidence type="ECO:0000256" key="1">
    <source>
        <dbReference type="ARBA" id="ARBA00004648"/>
    </source>
</evidence>
<dbReference type="GeneID" id="5045901"/>
<dbReference type="InterPro" id="IPR025875">
    <property type="entry name" value="Leu-rich_rpt_4"/>
</dbReference>
<dbReference type="InterPro" id="IPR001611">
    <property type="entry name" value="Leu-rich_rpt"/>
</dbReference>
<dbReference type="Gene3D" id="3.80.10.10">
    <property type="entry name" value="Ribonuclease Inhibitor"/>
    <property type="match status" value="1"/>
</dbReference>
<dbReference type="PROSITE" id="PS51450">
    <property type="entry name" value="LRR"/>
    <property type="match status" value="2"/>
</dbReference>
<keyword evidence="7" id="KW-0735">Signal-anchor</keyword>
<evidence type="ECO:0000313" key="11">
    <source>
        <dbReference type="EMBL" id="CAK92719.1"/>
    </source>
</evidence>
<evidence type="ECO:0000256" key="4">
    <source>
        <dbReference type="ARBA" id="ARBA00022692"/>
    </source>
</evidence>
<keyword evidence="12" id="KW-1185">Reference proteome</keyword>
<dbReference type="GO" id="GO:0045047">
    <property type="term" value="P:protein targeting to ER"/>
    <property type="evidence" value="ECO:0000318"/>
    <property type="project" value="GO_Central"/>
</dbReference>
<reference evidence="11 12" key="1">
    <citation type="journal article" date="2006" name="Nature">
        <title>Global trends of whole-genome duplications revealed by the ciliate Paramecium tetraurelia.</title>
        <authorList>
            <consortium name="Genoscope"/>
            <person name="Aury J.-M."/>
            <person name="Jaillon O."/>
            <person name="Duret L."/>
            <person name="Noel B."/>
            <person name="Jubin C."/>
            <person name="Porcel B.M."/>
            <person name="Segurens B."/>
            <person name="Daubin V."/>
            <person name="Anthouard V."/>
            <person name="Aiach N."/>
            <person name="Arnaiz O."/>
            <person name="Billaut A."/>
            <person name="Beisson J."/>
            <person name="Blanc I."/>
            <person name="Bouhouche K."/>
            <person name="Camara F."/>
            <person name="Duharcourt S."/>
            <person name="Guigo R."/>
            <person name="Gogendeau D."/>
            <person name="Katinka M."/>
            <person name="Keller A.-M."/>
            <person name="Kissmehl R."/>
            <person name="Klotz C."/>
            <person name="Koll F."/>
            <person name="Le Moue A."/>
            <person name="Lepere C."/>
            <person name="Malinsky S."/>
            <person name="Nowacki M."/>
            <person name="Nowak J.K."/>
            <person name="Plattner H."/>
            <person name="Poulain J."/>
            <person name="Ruiz F."/>
            <person name="Serrano V."/>
            <person name="Zagulski M."/>
            <person name="Dessen P."/>
            <person name="Betermier M."/>
            <person name="Weissenbach J."/>
            <person name="Scarpelli C."/>
            <person name="Schachter V."/>
            <person name="Sperling L."/>
            <person name="Meyer E."/>
            <person name="Cohen J."/>
            <person name="Wincker P."/>
        </authorList>
    </citation>
    <scope>NUCLEOTIDE SEQUENCE [LARGE SCALE GENOMIC DNA]</scope>
    <source>
        <strain evidence="11 12">Stock d4-2</strain>
    </source>
</reference>
<dbReference type="STRING" id="5888.A0EBQ2"/>
<evidence type="ECO:0000256" key="5">
    <source>
        <dbReference type="ARBA" id="ARBA00022737"/>
    </source>
</evidence>
<comment type="similarity">
    <text evidence="2">Belongs to the SPCS3 family.</text>
</comment>
<sequence>MLSEIINQKQQYIKSDTITLSDFGIQTIGYSNTFKNITKLHLTGNKIVKLDGLEQFTNLQYLNLSNNQIESIKEFQHVPQSIQCLFVAGNPFTANLNYGYSLMCILMNLQQLDNDKINRQLTQEYQIKMQTYGFPVLAYFVHFNNKQLTPIFNNRSITYIQKLLMIIDLLVNENKEEIQGLSQQLQNPQFQKSIADTILKHICKFERDQFKNNNINAFFANQAMQSQNTDLQKFADDEGYYQQEILQAFISYEDVQQFPTFSLNQAYNLGILDFIYQSTLTQNTTFRPQEDRVKQYIEPPQSNFSLINKSNGSIQKSILKPTSYSVSTQSKFDECTQEYLNNYKKQYPFLKGLEQLKKSLQKHYFQEFKQKLKRKINRIHQQCIAEIILKILNQDSFVIDKEKIENIQYGKHSAIVEKPLVIVIYQAHQECCVCIKEYGKIVKIDIFKTSRIQTSESKGKVWKDGQKAVIKVANLKSKWCFERSFEINEDHSFSIQSRDKEGFGIQSNIKEGKEIGIACFREFQKTKRVGQYLILINNQIMYSITARFNQIVFFTSWTLVVLSLLNQGTAYFFKTGKPTVDLKILSADKFHHYKATYYNGGATDWDQVTFKFSLEADFEPVYNWNLKQLFLYVNVHHEHQVKGYESDCVIYDKIISRPDDPSSWSTSSKLLLKNQRAEYPLKDIHKQLRNATVNFEVWIEVMPYVGYIRREKLGDFEYKMPQQYN</sequence>
<dbReference type="HOGENOM" id="CLU_381972_0_0_1"/>
<dbReference type="eggNOG" id="ENOG502R2SG">
    <property type="taxonomic scope" value="Eukaryota"/>
</dbReference>
<keyword evidence="5" id="KW-0677">Repeat</keyword>